<dbReference type="EMBL" id="KN847320">
    <property type="protein sequence ID" value="KIW54833.1"/>
    <property type="molecule type" value="Genomic_DNA"/>
</dbReference>
<evidence type="ECO:0000256" key="1">
    <source>
        <dbReference type="SAM" id="MobiDB-lite"/>
    </source>
</evidence>
<dbReference type="HOGENOM" id="CLU_1669420_0_0_1"/>
<evidence type="ECO:0000313" key="2">
    <source>
        <dbReference type="EMBL" id="KIW54833.1"/>
    </source>
</evidence>
<organism evidence="2 3">
    <name type="scientific">Exophiala xenobiotica</name>
    <dbReference type="NCBI Taxonomy" id="348802"/>
    <lineage>
        <taxon>Eukaryota</taxon>
        <taxon>Fungi</taxon>
        <taxon>Dikarya</taxon>
        <taxon>Ascomycota</taxon>
        <taxon>Pezizomycotina</taxon>
        <taxon>Eurotiomycetes</taxon>
        <taxon>Chaetothyriomycetidae</taxon>
        <taxon>Chaetothyriales</taxon>
        <taxon>Herpotrichiellaceae</taxon>
        <taxon>Exophiala</taxon>
    </lineage>
</organism>
<protein>
    <submittedName>
        <fullName evidence="2">Uncharacterized protein</fullName>
    </submittedName>
</protein>
<dbReference type="Proteomes" id="UP000054342">
    <property type="component" value="Unassembled WGS sequence"/>
</dbReference>
<name>A0A0D2EHD1_9EURO</name>
<evidence type="ECO:0000313" key="3">
    <source>
        <dbReference type="Proteomes" id="UP000054342"/>
    </source>
</evidence>
<feature type="compositionally biased region" description="Basic and acidic residues" evidence="1">
    <location>
        <begin position="99"/>
        <end position="139"/>
    </location>
</feature>
<keyword evidence="3" id="KW-1185">Reference proteome</keyword>
<accession>A0A0D2EHD1</accession>
<feature type="compositionally biased region" description="Basic and acidic residues" evidence="1">
    <location>
        <begin position="33"/>
        <end position="59"/>
    </location>
</feature>
<reference evidence="2 3" key="1">
    <citation type="submission" date="2015-01" db="EMBL/GenBank/DDBJ databases">
        <title>The Genome Sequence of Exophiala xenobiotica CBS118157.</title>
        <authorList>
            <consortium name="The Broad Institute Genomics Platform"/>
            <person name="Cuomo C."/>
            <person name="de Hoog S."/>
            <person name="Gorbushina A."/>
            <person name="Stielow B."/>
            <person name="Teixiera M."/>
            <person name="Abouelleil A."/>
            <person name="Chapman S.B."/>
            <person name="Priest M."/>
            <person name="Young S.K."/>
            <person name="Wortman J."/>
            <person name="Nusbaum C."/>
            <person name="Birren B."/>
        </authorList>
    </citation>
    <scope>NUCLEOTIDE SEQUENCE [LARGE SCALE GENOMIC DNA]</scope>
    <source>
        <strain evidence="2 3">CBS 118157</strain>
    </source>
</reference>
<dbReference type="AlphaFoldDB" id="A0A0D2EHD1"/>
<gene>
    <name evidence="2" type="ORF">PV05_07167</name>
</gene>
<dbReference type="OrthoDB" id="10408569at2759"/>
<sequence>MDHDYDYNGGDCQDGQDGQDANAYYEDDGQDEDGGHGGYDRGDGQAEKEITQHAHDAERAIMDMIQDEQMEGLHDPEVWHVVEGFMDRVVKLLSYLEEVHEQSRPHDHHGSKLDGLQHEMAQHDGDQGGHDPWSGHEEQQGNDQQPDDNQYYDDNGQY</sequence>
<dbReference type="RefSeq" id="XP_013315417.1">
    <property type="nucleotide sequence ID" value="XM_013459963.1"/>
</dbReference>
<proteinExistence type="predicted"/>
<feature type="region of interest" description="Disordered" evidence="1">
    <location>
        <begin position="1"/>
        <end position="59"/>
    </location>
</feature>
<feature type="compositionally biased region" description="Low complexity" evidence="1">
    <location>
        <begin position="7"/>
        <end position="24"/>
    </location>
</feature>
<feature type="compositionally biased region" description="Low complexity" evidence="1">
    <location>
        <begin position="141"/>
        <end position="158"/>
    </location>
</feature>
<feature type="region of interest" description="Disordered" evidence="1">
    <location>
        <begin position="99"/>
        <end position="158"/>
    </location>
</feature>
<dbReference type="GeneID" id="25329075"/>